<gene>
    <name evidence="1" type="ORF">CF651_15315</name>
</gene>
<proteinExistence type="predicted"/>
<sequence length="231" mass="27498">MGLNYVWDLVIKAEQTGIRKRELYFAPAQVFSPYMELSNETLNAKTVDKLVEINPYYRFYDIFRDLFDSNNKEDKELRQALFDIVIHFVTDMDLLQGMNRREFYIRFMLDDLEAGIFGADVARKIRLLDKKEREIVAGNLLRLYETGEAVYLLKDTMRKLFRHSTIYANCEEKDELLFYVGQPETETARAKLELIKQIFLPVRFHTETYWVEHFGIIDVEETMQLDRIGIY</sequence>
<organism evidence="1 2">
    <name type="scientific">Paenibacillus rigui</name>
    <dbReference type="NCBI Taxonomy" id="554312"/>
    <lineage>
        <taxon>Bacteria</taxon>
        <taxon>Bacillati</taxon>
        <taxon>Bacillota</taxon>
        <taxon>Bacilli</taxon>
        <taxon>Bacillales</taxon>
        <taxon>Paenibacillaceae</taxon>
        <taxon>Paenibacillus</taxon>
    </lineage>
</organism>
<keyword evidence="1" id="KW-0575">Peroxidase</keyword>
<comment type="caution">
    <text evidence="1">The sequence shown here is derived from an EMBL/GenBank/DDBJ whole genome shotgun (WGS) entry which is preliminary data.</text>
</comment>
<keyword evidence="1" id="KW-0560">Oxidoreductase</keyword>
<dbReference type="OrthoDB" id="1664281at2"/>
<dbReference type="Proteomes" id="UP000215509">
    <property type="component" value="Unassembled WGS sequence"/>
</dbReference>
<dbReference type="RefSeq" id="WP_094015744.1">
    <property type="nucleotide sequence ID" value="NZ_NMQW01000022.1"/>
</dbReference>
<evidence type="ECO:0000313" key="2">
    <source>
        <dbReference type="Proteomes" id="UP000215509"/>
    </source>
</evidence>
<dbReference type="EMBL" id="NMQW01000022">
    <property type="protein sequence ID" value="OXM85383.1"/>
    <property type="molecule type" value="Genomic_DNA"/>
</dbReference>
<accession>A0A229UPT6</accession>
<dbReference type="GO" id="GO:0004601">
    <property type="term" value="F:peroxidase activity"/>
    <property type="evidence" value="ECO:0007669"/>
    <property type="project" value="UniProtKB-KW"/>
</dbReference>
<dbReference type="AlphaFoldDB" id="A0A229UPT6"/>
<keyword evidence="2" id="KW-1185">Reference proteome</keyword>
<protein>
    <submittedName>
        <fullName evidence="1">Iron-dependent peroxidase</fullName>
    </submittedName>
</protein>
<reference evidence="1 2" key="1">
    <citation type="submission" date="2017-07" db="EMBL/GenBank/DDBJ databases">
        <title>Genome sequencing and assembly of Paenibacillus rigui.</title>
        <authorList>
            <person name="Mayilraj S."/>
        </authorList>
    </citation>
    <scope>NUCLEOTIDE SEQUENCE [LARGE SCALE GENOMIC DNA]</scope>
    <source>
        <strain evidence="1 2">JCM 16352</strain>
    </source>
</reference>
<evidence type="ECO:0000313" key="1">
    <source>
        <dbReference type="EMBL" id="OXM85383.1"/>
    </source>
</evidence>
<name>A0A229UPT6_9BACL</name>